<comment type="caution">
    <text evidence="1">The sequence shown here is derived from an EMBL/GenBank/DDBJ whole genome shotgun (WGS) entry which is preliminary data.</text>
</comment>
<sequence>MATPPSFLVVSFPGQGHINPSLQFAKRLHRHGYTVIFLSTAYAVHRITNSVPGIPLLSYSDGYDDTGFVFSGNYESYMIKSAERGSQALREMILARSDKGEGFACIFYTTVVPWVGHVTRSLGVRSVLLWAQPSTVFDVYYYSFNGRKDEIMNVGHGQSKEVLLPGLPPLTSQDVPSYFTPGEKRTFGLKIMESHVDNIMQEENPVVAVNTFDELEPDPLRAIEGVKLVAVGPLLPSAFTDGGDPSDKSFGGDLFESSRAYVHWLNTKEHGTVIYAAFGSLSTLSMPQMREVAKGLLGSGRPFLWVVRLEGKGGEGGGGEGSVSFMEDMELEGKGMIVPWCSQLEVLSHPSVGCFLTHCGWNSTLEGLTSGVPMVAFPQWSDQQTNTKLVVDVWKVGVRLQMKEPGTVDADNIKDCLETILGDGEKSEVIRRNAKKWKSLAREATQEGGSSDKNLWNLLQELITSTISKKG</sequence>
<proteinExistence type="predicted"/>
<dbReference type="EMBL" id="CM042885">
    <property type="protein sequence ID" value="KAI4364563.1"/>
    <property type="molecule type" value="Genomic_DNA"/>
</dbReference>
<dbReference type="Proteomes" id="UP001057402">
    <property type="component" value="Chromosome 6"/>
</dbReference>
<organism evidence="1 2">
    <name type="scientific">Melastoma candidum</name>
    <dbReference type="NCBI Taxonomy" id="119954"/>
    <lineage>
        <taxon>Eukaryota</taxon>
        <taxon>Viridiplantae</taxon>
        <taxon>Streptophyta</taxon>
        <taxon>Embryophyta</taxon>
        <taxon>Tracheophyta</taxon>
        <taxon>Spermatophyta</taxon>
        <taxon>Magnoliopsida</taxon>
        <taxon>eudicotyledons</taxon>
        <taxon>Gunneridae</taxon>
        <taxon>Pentapetalae</taxon>
        <taxon>rosids</taxon>
        <taxon>malvids</taxon>
        <taxon>Myrtales</taxon>
        <taxon>Melastomataceae</taxon>
        <taxon>Melastomatoideae</taxon>
        <taxon>Melastomateae</taxon>
        <taxon>Melastoma</taxon>
    </lineage>
</organism>
<name>A0ACB9QEH6_9MYRT</name>
<gene>
    <name evidence="1" type="ORF">MLD38_020637</name>
</gene>
<reference evidence="2" key="1">
    <citation type="journal article" date="2023" name="Front. Plant Sci.">
        <title>Chromosomal-level genome assembly of Melastoma candidum provides insights into trichome evolution.</title>
        <authorList>
            <person name="Zhong Y."/>
            <person name="Wu W."/>
            <person name="Sun C."/>
            <person name="Zou P."/>
            <person name="Liu Y."/>
            <person name="Dai S."/>
            <person name="Zhou R."/>
        </authorList>
    </citation>
    <scope>NUCLEOTIDE SEQUENCE [LARGE SCALE GENOMIC DNA]</scope>
</reference>
<keyword evidence="2" id="KW-1185">Reference proteome</keyword>
<protein>
    <submittedName>
        <fullName evidence="1">Uncharacterized protein</fullName>
    </submittedName>
</protein>
<evidence type="ECO:0000313" key="2">
    <source>
        <dbReference type="Proteomes" id="UP001057402"/>
    </source>
</evidence>
<accession>A0ACB9QEH6</accession>
<evidence type="ECO:0000313" key="1">
    <source>
        <dbReference type="EMBL" id="KAI4364563.1"/>
    </source>
</evidence>